<reference evidence="2 3" key="1">
    <citation type="submission" date="2019-07" db="EMBL/GenBank/DDBJ databases">
        <title>WGS assembly of Gossypium tomentosum.</title>
        <authorList>
            <person name="Chen Z.J."/>
            <person name="Sreedasyam A."/>
            <person name="Ando A."/>
            <person name="Song Q."/>
            <person name="De L."/>
            <person name="Hulse-Kemp A."/>
            <person name="Ding M."/>
            <person name="Ye W."/>
            <person name="Kirkbride R."/>
            <person name="Jenkins J."/>
            <person name="Plott C."/>
            <person name="Lovell J."/>
            <person name="Lin Y.-M."/>
            <person name="Vaughn R."/>
            <person name="Liu B."/>
            <person name="Li W."/>
            <person name="Simpson S."/>
            <person name="Scheffler B."/>
            <person name="Saski C."/>
            <person name="Grover C."/>
            <person name="Hu G."/>
            <person name="Conover J."/>
            <person name="Carlson J."/>
            <person name="Shu S."/>
            <person name="Boston L."/>
            <person name="Williams M."/>
            <person name="Peterson D."/>
            <person name="Mcgee K."/>
            <person name="Jones D."/>
            <person name="Wendel J."/>
            <person name="Stelly D."/>
            <person name="Grimwood J."/>
            <person name="Schmutz J."/>
        </authorList>
    </citation>
    <scope>NUCLEOTIDE SEQUENCE [LARGE SCALE GENOMIC DNA]</scope>
    <source>
        <strain evidence="2">7179.01</strain>
    </source>
</reference>
<gene>
    <name evidence="2" type="ORF">ES332_A11G363200v1</name>
</gene>
<feature type="signal peptide" evidence="1">
    <location>
        <begin position="1"/>
        <end position="20"/>
    </location>
</feature>
<proteinExistence type="predicted"/>
<accession>A0A5D2NKP9</accession>
<sequence>MTLKPCLILSLMMLIKFEEGEEEGLTFINSHLILIILLGNKTGCFTWIRKKL</sequence>
<dbReference type="AlphaFoldDB" id="A0A5D2NKP9"/>
<organism evidence="2 3">
    <name type="scientific">Gossypium tomentosum</name>
    <name type="common">Hawaiian cotton</name>
    <name type="synonym">Gossypium sandvicense</name>
    <dbReference type="NCBI Taxonomy" id="34277"/>
    <lineage>
        <taxon>Eukaryota</taxon>
        <taxon>Viridiplantae</taxon>
        <taxon>Streptophyta</taxon>
        <taxon>Embryophyta</taxon>
        <taxon>Tracheophyta</taxon>
        <taxon>Spermatophyta</taxon>
        <taxon>Magnoliopsida</taxon>
        <taxon>eudicotyledons</taxon>
        <taxon>Gunneridae</taxon>
        <taxon>Pentapetalae</taxon>
        <taxon>rosids</taxon>
        <taxon>malvids</taxon>
        <taxon>Malvales</taxon>
        <taxon>Malvaceae</taxon>
        <taxon>Malvoideae</taxon>
        <taxon>Gossypium</taxon>
    </lineage>
</organism>
<evidence type="ECO:0000256" key="1">
    <source>
        <dbReference type="SAM" id="SignalP"/>
    </source>
</evidence>
<protein>
    <submittedName>
        <fullName evidence="2">Uncharacterized protein</fullName>
    </submittedName>
</protein>
<evidence type="ECO:0000313" key="2">
    <source>
        <dbReference type="EMBL" id="TYI03755.1"/>
    </source>
</evidence>
<feature type="chain" id="PRO_5022890083" evidence="1">
    <location>
        <begin position="21"/>
        <end position="52"/>
    </location>
</feature>
<dbReference type="EMBL" id="CM017620">
    <property type="protein sequence ID" value="TYI03755.1"/>
    <property type="molecule type" value="Genomic_DNA"/>
</dbReference>
<dbReference type="Proteomes" id="UP000322667">
    <property type="component" value="Chromosome A11"/>
</dbReference>
<name>A0A5D2NKP9_GOSTO</name>
<evidence type="ECO:0000313" key="3">
    <source>
        <dbReference type="Proteomes" id="UP000322667"/>
    </source>
</evidence>
<keyword evidence="3" id="KW-1185">Reference proteome</keyword>
<keyword evidence="1" id="KW-0732">Signal</keyword>